<evidence type="ECO:0000313" key="1">
    <source>
        <dbReference type="EMBL" id="ANU38715.1"/>
    </source>
</evidence>
<accession>A0A1C7FF73</accession>
<evidence type="ECO:0000313" key="2">
    <source>
        <dbReference type="Proteomes" id="UP000092528"/>
    </source>
</evidence>
<name>A0A1C7FF73_9VIBR</name>
<keyword evidence="2" id="KW-1185">Reference proteome</keyword>
<dbReference type="EMBL" id="CP016415">
    <property type="protein sequence ID" value="ANU38715.1"/>
    <property type="molecule type" value="Genomic_DNA"/>
</dbReference>
<dbReference type="Proteomes" id="UP000092528">
    <property type="component" value="Chromosome 2"/>
</dbReference>
<protein>
    <submittedName>
        <fullName evidence="1">Uncharacterized protein</fullName>
    </submittedName>
</protein>
<sequence length="184" mass="21167">MNYYLIFGRLQKNEASFKELEPKKLNFPHPAYALHQKRSLIQVKENYDERGMSDFLKKGIGLLASSKVQQIFFKHGFTGLQFLPVYVKNEKDFIDYAFINPIAHYDLLDPIASEAEDFTDSLGGFSFVFDQIIDRRKFDATKIEHDCFTLSTYKSNYYVSEPVKLALEAAGVTGITFIPMEFSS</sequence>
<proteinExistence type="predicted"/>
<gene>
    <name evidence="1" type="ORF">VSVS05_03678</name>
</gene>
<dbReference type="PATRIC" id="fig|45658.7.peg.3641"/>
<dbReference type="RefSeq" id="WP_065546452.1">
    <property type="nucleotide sequence ID" value="NZ_CP016415.1"/>
</dbReference>
<dbReference type="AlphaFoldDB" id="A0A1C7FF73"/>
<reference evidence="1 2" key="1">
    <citation type="submission" date="2016-07" db="EMBL/GenBank/DDBJ databases">
        <title>Genome sequencing of Vibrio scophthalmi strain VS-05, an isolated from Paralichthys olivaceus.</title>
        <authorList>
            <person name="Han H.-J."/>
        </authorList>
    </citation>
    <scope>NUCLEOTIDE SEQUENCE [LARGE SCALE GENOMIC DNA]</scope>
    <source>
        <strain evidence="1 2">VS-05</strain>
    </source>
</reference>
<organism evidence="1 2">
    <name type="scientific">Vibrio scophthalmi</name>
    <dbReference type="NCBI Taxonomy" id="45658"/>
    <lineage>
        <taxon>Bacteria</taxon>
        <taxon>Pseudomonadati</taxon>
        <taxon>Pseudomonadota</taxon>
        <taxon>Gammaproteobacteria</taxon>
        <taxon>Vibrionales</taxon>
        <taxon>Vibrionaceae</taxon>
        <taxon>Vibrio</taxon>
    </lineage>
</organism>